<sequence>MAVKTMKEMIPLLVKGLDTSGPASFIDPRASSDMQNMRVERTQIKKKEGYSKLGATLDGEVVLLGEFDREGIKYFFAVTTTEFYYWNNAGAVWVNYTGAGLALSGVVTQACSYSVAKISGKNILVFTNYIDPIKKWLGSTNDIADLGGNPPKPKYMLGFNRFLLLAYIKSGVNIYPERVQWSDYDDPESWTEGVASNAGSQDLDDGREITGIFRLGNNAIVSKDNSIWLGYLTGDDRVWQFESVERRLGFLVGNTIQAIPGALALGLSKHGIIQFNGLRGQLVVPGIFDDLRDYANPQYIHKSFATVVAELNEYWLFIPIRGQNYPTRLYRYNYVTGQVYKDLVTNLTAAGLWTNVQKTLIDSLTGTINSYTGVFDDVITDSFYPVLALGDKDSKVYTFDYDLTNENGVAIDSYWCSSDIVANPGYYSHWTVVYFEGLGNAVSVYYSTDEGSTYTLLETITLTSSIATYTIYCDIFAEKFRIKVANSTISSTFTMRNLYYKPPIKREAIER</sequence>
<proteinExistence type="predicted"/>
<dbReference type="AlphaFoldDB" id="A0A6H1ZBT6"/>
<reference evidence="1" key="1">
    <citation type="submission" date="2020-03" db="EMBL/GenBank/DDBJ databases">
        <title>The deep terrestrial virosphere.</title>
        <authorList>
            <person name="Holmfeldt K."/>
            <person name="Nilsson E."/>
            <person name="Simone D."/>
            <person name="Lopez-Fernandez M."/>
            <person name="Wu X."/>
            <person name="de Brujin I."/>
            <person name="Lundin D."/>
            <person name="Andersson A."/>
            <person name="Bertilsson S."/>
            <person name="Dopson M."/>
        </authorList>
    </citation>
    <scope>NUCLEOTIDE SEQUENCE</scope>
    <source>
        <strain evidence="1">TM448A00151</strain>
        <strain evidence="2">TM448B00189</strain>
    </source>
</reference>
<name>A0A6H1ZBT6_9ZZZZ</name>
<gene>
    <name evidence="1" type="ORF">TM448A00151_0036</name>
    <name evidence="2" type="ORF">TM448B00189_0050</name>
</gene>
<evidence type="ECO:0000313" key="1">
    <source>
        <dbReference type="EMBL" id="QJA44837.1"/>
    </source>
</evidence>
<accession>A0A6H1ZBT6</accession>
<evidence type="ECO:0000313" key="2">
    <source>
        <dbReference type="EMBL" id="QJH94157.1"/>
    </source>
</evidence>
<dbReference type="EMBL" id="MT144596">
    <property type="protein sequence ID" value="QJH94157.1"/>
    <property type="molecule type" value="Genomic_DNA"/>
</dbReference>
<organism evidence="1">
    <name type="scientific">viral metagenome</name>
    <dbReference type="NCBI Taxonomy" id="1070528"/>
    <lineage>
        <taxon>unclassified sequences</taxon>
        <taxon>metagenomes</taxon>
        <taxon>organismal metagenomes</taxon>
    </lineage>
</organism>
<dbReference type="EMBL" id="MT143981">
    <property type="protein sequence ID" value="QJA44837.1"/>
    <property type="molecule type" value="Genomic_DNA"/>
</dbReference>
<protein>
    <submittedName>
        <fullName evidence="1">Uncharacterized protein</fullName>
    </submittedName>
</protein>